<reference evidence="1" key="1">
    <citation type="submission" date="2022-11" db="EMBL/GenBank/DDBJ databases">
        <authorList>
            <person name="Petersen C."/>
        </authorList>
    </citation>
    <scope>NUCLEOTIDE SEQUENCE</scope>
    <source>
        <strain evidence="1">IBT 22155</strain>
    </source>
</reference>
<keyword evidence="2" id="KW-1185">Reference proteome</keyword>
<sequence>MGRTTGTKQDLAGRGFLTHCPPDVPPRHRIVALLGTTDLDDASRPRDDGWFVSDFYLFHHLLAPQFPRPPNQVWLTCEDPGFLVQEYGEYVHEVSTSFTQVKTDGNSHS</sequence>
<dbReference type="OrthoDB" id="3000060at2759"/>
<dbReference type="RefSeq" id="XP_056526669.1">
    <property type="nucleotide sequence ID" value="XM_056661503.1"/>
</dbReference>
<protein>
    <submittedName>
        <fullName evidence="1">Uncharacterized protein</fullName>
    </submittedName>
</protein>
<evidence type="ECO:0000313" key="2">
    <source>
        <dbReference type="Proteomes" id="UP001149079"/>
    </source>
</evidence>
<dbReference type="AlphaFoldDB" id="A0A9W9HG02"/>
<organism evidence="1 2">
    <name type="scientific">Penicillium bovifimosum</name>
    <dbReference type="NCBI Taxonomy" id="126998"/>
    <lineage>
        <taxon>Eukaryota</taxon>
        <taxon>Fungi</taxon>
        <taxon>Dikarya</taxon>
        <taxon>Ascomycota</taxon>
        <taxon>Pezizomycotina</taxon>
        <taxon>Eurotiomycetes</taxon>
        <taxon>Eurotiomycetidae</taxon>
        <taxon>Eurotiales</taxon>
        <taxon>Aspergillaceae</taxon>
        <taxon>Penicillium</taxon>
    </lineage>
</organism>
<dbReference type="GeneID" id="81400673"/>
<accession>A0A9W9HG02</accession>
<dbReference type="EMBL" id="JAPQKL010000001">
    <property type="protein sequence ID" value="KAJ5146195.1"/>
    <property type="molecule type" value="Genomic_DNA"/>
</dbReference>
<dbReference type="Proteomes" id="UP001149079">
    <property type="component" value="Unassembled WGS sequence"/>
</dbReference>
<evidence type="ECO:0000313" key="1">
    <source>
        <dbReference type="EMBL" id="KAJ5146195.1"/>
    </source>
</evidence>
<name>A0A9W9HG02_9EURO</name>
<proteinExistence type="predicted"/>
<gene>
    <name evidence="1" type="ORF">N7515_000759</name>
</gene>
<comment type="caution">
    <text evidence="1">The sequence shown here is derived from an EMBL/GenBank/DDBJ whole genome shotgun (WGS) entry which is preliminary data.</text>
</comment>
<reference evidence="1" key="2">
    <citation type="journal article" date="2023" name="IMA Fungus">
        <title>Comparative genomic study of the Penicillium genus elucidates a diverse pangenome and 15 lateral gene transfer events.</title>
        <authorList>
            <person name="Petersen C."/>
            <person name="Sorensen T."/>
            <person name="Nielsen M.R."/>
            <person name="Sondergaard T.E."/>
            <person name="Sorensen J.L."/>
            <person name="Fitzpatrick D.A."/>
            <person name="Frisvad J.C."/>
            <person name="Nielsen K.L."/>
        </authorList>
    </citation>
    <scope>NUCLEOTIDE SEQUENCE</scope>
    <source>
        <strain evidence="1">IBT 22155</strain>
    </source>
</reference>